<feature type="domain" description="Tripartite ATP-independent periplasmic transporters DctQ component" evidence="10">
    <location>
        <begin position="27"/>
        <end position="156"/>
    </location>
</feature>
<keyword evidence="4 9" id="KW-0997">Cell inner membrane</keyword>
<evidence type="ECO:0000256" key="6">
    <source>
        <dbReference type="ARBA" id="ARBA00022989"/>
    </source>
</evidence>
<comment type="similarity">
    <text evidence="8 9">Belongs to the TRAP transporter small permease family.</text>
</comment>
<organism evidence="11 12">
    <name type="scientific">Alsobacter soli</name>
    <dbReference type="NCBI Taxonomy" id="2109933"/>
    <lineage>
        <taxon>Bacteria</taxon>
        <taxon>Pseudomonadati</taxon>
        <taxon>Pseudomonadota</taxon>
        <taxon>Alphaproteobacteria</taxon>
        <taxon>Hyphomicrobiales</taxon>
        <taxon>Alsobacteraceae</taxon>
        <taxon>Alsobacter</taxon>
    </lineage>
</organism>
<name>A0A2T1HUL3_9HYPH</name>
<dbReference type="OrthoDB" id="4964541at2"/>
<dbReference type="GO" id="GO:0005886">
    <property type="term" value="C:plasma membrane"/>
    <property type="evidence" value="ECO:0007669"/>
    <property type="project" value="UniProtKB-SubCell"/>
</dbReference>
<evidence type="ECO:0000313" key="12">
    <source>
        <dbReference type="Proteomes" id="UP000239772"/>
    </source>
</evidence>
<dbReference type="GO" id="GO:0015740">
    <property type="term" value="P:C4-dicarboxylate transport"/>
    <property type="evidence" value="ECO:0007669"/>
    <property type="project" value="TreeGrafter"/>
</dbReference>
<dbReference type="GO" id="GO:0022857">
    <property type="term" value="F:transmembrane transporter activity"/>
    <property type="evidence" value="ECO:0007669"/>
    <property type="project" value="UniProtKB-UniRule"/>
</dbReference>
<dbReference type="Proteomes" id="UP000239772">
    <property type="component" value="Unassembled WGS sequence"/>
</dbReference>
<dbReference type="EMBL" id="PVZS01000008">
    <property type="protein sequence ID" value="PSC05352.1"/>
    <property type="molecule type" value="Genomic_DNA"/>
</dbReference>
<feature type="transmembrane region" description="Helical" evidence="9">
    <location>
        <begin position="131"/>
        <end position="152"/>
    </location>
</feature>
<accession>A0A2T1HUL3</accession>
<evidence type="ECO:0000256" key="5">
    <source>
        <dbReference type="ARBA" id="ARBA00022692"/>
    </source>
</evidence>
<evidence type="ECO:0000256" key="4">
    <source>
        <dbReference type="ARBA" id="ARBA00022519"/>
    </source>
</evidence>
<evidence type="ECO:0000256" key="1">
    <source>
        <dbReference type="ARBA" id="ARBA00004429"/>
    </source>
</evidence>
<dbReference type="RefSeq" id="WP_106336361.1">
    <property type="nucleotide sequence ID" value="NZ_PVZS01000008.1"/>
</dbReference>
<evidence type="ECO:0000256" key="8">
    <source>
        <dbReference type="ARBA" id="ARBA00038436"/>
    </source>
</evidence>
<gene>
    <name evidence="11" type="ORF">SLNSH_09120</name>
</gene>
<comment type="caution">
    <text evidence="11">The sequence shown here is derived from an EMBL/GenBank/DDBJ whole genome shotgun (WGS) entry which is preliminary data.</text>
</comment>
<dbReference type="InterPro" id="IPR055348">
    <property type="entry name" value="DctQ"/>
</dbReference>
<feature type="transmembrane region" description="Helical" evidence="9">
    <location>
        <begin position="89"/>
        <end position="111"/>
    </location>
</feature>
<keyword evidence="3" id="KW-1003">Cell membrane</keyword>
<evidence type="ECO:0000256" key="2">
    <source>
        <dbReference type="ARBA" id="ARBA00022448"/>
    </source>
</evidence>
<dbReference type="PANTHER" id="PTHR35011">
    <property type="entry name" value="2,3-DIKETO-L-GULONATE TRAP TRANSPORTER SMALL PERMEASE PROTEIN YIAM"/>
    <property type="match status" value="1"/>
</dbReference>
<sequence>MNGALTGLCELLVRVAKIALGVLTGAIVAVTLAAVWWRYALNAPLSWTEQVCRIFFVWMTFLGAAVLYRERLHVAIDMFVLMLPRPARMAVLWFVEGLILVFSLVLLVYGAKLSVDTLDQTFGALDISPATFYFAAPVAGAMMILFFFELLLTPARRVALDKIGVSTSV</sequence>
<protein>
    <recommendedName>
        <fullName evidence="9">TRAP transporter small permease protein</fullName>
    </recommendedName>
</protein>
<feature type="transmembrane region" description="Helical" evidence="9">
    <location>
        <begin position="18"/>
        <end position="39"/>
    </location>
</feature>
<keyword evidence="6 9" id="KW-1133">Transmembrane helix</keyword>
<keyword evidence="12" id="KW-1185">Reference proteome</keyword>
<comment type="subunit">
    <text evidence="9">The complex comprises the extracytoplasmic solute receptor protein and the two transmembrane proteins.</text>
</comment>
<feature type="transmembrane region" description="Helical" evidence="9">
    <location>
        <begin position="51"/>
        <end position="68"/>
    </location>
</feature>
<dbReference type="InterPro" id="IPR007387">
    <property type="entry name" value="TRAP_DctQ"/>
</dbReference>
<evidence type="ECO:0000256" key="9">
    <source>
        <dbReference type="RuleBase" id="RU369079"/>
    </source>
</evidence>
<dbReference type="AlphaFoldDB" id="A0A2T1HUL3"/>
<reference evidence="12" key="1">
    <citation type="submission" date="2018-03" db="EMBL/GenBank/DDBJ databases">
        <authorList>
            <person name="Sun L."/>
            <person name="Liu H."/>
            <person name="Chen W."/>
            <person name="Huang K."/>
            <person name="Liu W."/>
            <person name="Gao X."/>
        </authorList>
    </citation>
    <scope>NUCLEOTIDE SEQUENCE [LARGE SCALE GENOMIC DNA]</scope>
    <source>
        <strain evidence="12">SH9</strain>
    </source>
</reference>
<dbReference type="Pfam" id="PF04290">
    <property type="entry name" value="DctQ"/>
    <property type="match status" value="1"/>
</dbReference>
<dbReference type="PANTHER" id="PTHR35011:SF2">
    <property type="entry name" value="2,3-DIKETO-L-GULONATE TRAP TRANSPORTER SMALL PERMEASE PROTEIN YIAM"/>
    <property type="match status" value="1"/>
</dbReference>
<evidence type="ECO:0000259" key="10">
    <source>
        <dbReference type="Pfam" id="PF04290"/>
    </source>
</evidence>
<evidence type="ECO:0000313" key="11">
    <source>
        <dbReference type="EMBL" id="PSC05352.1"/>
    </source>
</evidence>
<comment type="function">
    <text evidence="9">Part of the tripartite ATP-independent periplasmic (TRAP) transport system.</text>
</comment>
<evidence type="ECO:0000256" key="3">
    <source>
        <dbReference type="ARBA" id="ARBA00022475"/>
    </source>
</evidence>
<comment type="subcellular location">
    <subcellularLocation>
        <location evidence="1 9">Cell inner membrane</location>
        <topology evidence="1 9">Multi-pass membrane protein</topology>
    </subcellularLocation>
</comment>
<keyword evidence="5 9" id="KW-0812">Transmembrane</keyword>
<evidence type="ECO:0000256" key="7">
    <source>
        <dbReference type="ARBA" id="ARBA00023136"/>
    </source>
</evidence>
<keyword evidence="7 9" id="KW-0472">Membrane</keyword>
<proteinExistence type="inferred from homology"/>
<keyword evidence="2 9" id="KW-0813">Transport</keyword>